<sequence length="224" mass="26191">MVGMSDKLPIYIIESRDRQYLAEMFMRFQEYYESPEFKGKVFTVEEFAKWYATKYGGFTYSRDWYGFNIPSKVLEPFQKGQFNPLTEKEQKLLNLCSNTQGDFYVLGVTPKAEYFPETVKHEFIHGAFHVNKQYQSEVTKCIKNSKVKEVSRGLCKMGYHTDVFADEANAYILVEPETIKEFISIENTKKLRNQLNRIFIKNFGFSVLDIGIENLMGRAVHVQV</sequence>
<comment type="caution">
    <text evidence="1">The sequence shown here is derived from an EMBL/GenBank/DDBJ whole genome shotgun (WGS) entry which is preliminary data.</text>
</comment>
<proteinExistence type="predicted"/>
<evidence type="ECO:0000313" key="1">
    <source>
        <dbReference type="EMBL" id="OGN10464.1"/>
    </source>
</evidence>
<organism evidence="1 2">
    <name type="scientific">Candidatus Yanofskybacteria bacterium RIFCSPHIGHO2_02_FULL_41_11</name>
    <dbReference type="NCBI Taxonomy" id="1802675"/>
    <lineage>
        <taxon>Bacteria</taxon>
        <taxon>Candidatus Yanofskyibacteriota</taxon>
    </lineage>
</organism>
<name>A0A1F8FB92_9BACT</name>
<protein>
    <submittedName>
        <fullName evidence="1">Uncharacterized protein</fullName>
    </submittedName>
</protein>
<dbReference type="Proteomes" id="UP000177167">
    <property type="component" value="Unassembled WGS sequence"/>
</dbReference>
<dbReference type="EMBL" id="MGJP01000006">
    <property type="protein sequence ID" value="OGN10464.1"/>
    <property type="molecule type" value="Genomic_DNA"/>
</dbReference>
<dbReference type="AlphaFoldDB" id="A0A1F8FB92"/>
<reference evidence="1 2" key="1">
    <citation type="journal article" date="2016" name="Nat. Commun.">
        <title>Thousands of microbial genomes shed light on interconnected biogeochemical processes in an aquifer system.</title>
        <authorList>
            <person name="Anantharaman K."/>
            <person name="Brown C.T."/>
            <person name="Hug L.A."/>
            <person name="Sharon I."/>
            <person name="Castelle C.J."/>
            <person name="Probst A.J."/>
            <person name="Thomas B.C."/>
            <person name="Singh A."/>
            <person name="Wilkins M.J."/>
            <person name="Karaoz U."/>
            <person name="Brodie E.L."/>
            <person name="Williams K.H."/>
            <person name="Hubbard S.S."/>
            <person name="Banfield J.F."/>
        </authorList>
    </citation>
    <scope>NUCLEOTIDE SEQUENCE [LARGE SCALE GENOMIC DNA]</scope>
</reference>
<evidence type="ECO:0000313" key="2">
    <source>
        <dbReference type="Proteomes" id="UP000177167"/>
    </source>
</evidence>
<accession>A0A1F8FB92</accession>
<gene>
    <name evidence="1" type="ORF">A3J46_06355</name>
</gene>